<comment type="caution">
    <text evidence="3">The sequence shown here is derived from an EMBL/GenBank/DDBJ whole genome shotgun (WGS) entry which is preliminary data.</text>
</comment>
<evidence type="ECO:0000256" key="1">
    <source>
        <dbReference type="SAM" id="MobiDB-lite"/>
    </source>
</evidence>
<reference evidence="3" key="1">
    <citation type="journal article" date="2021" name="Front. Microbiol.">
        <title>Comprehensive Comparative Genomics and Phenotyping of Methylobacterium Species.</title>
        <authorList>
            <person name="Alessa O."/>
            <person name="Ogura Y."/>
            <person name="Fujitani Y."/>
            <person name="Takami H."/>
            <person name="Hayashi T."/>
            <person name="Sahin N."/>
            <person name="Tani A."/>
        </authorList>
    </citation>
    <scope>NUCLEOTIDE SEQUENCE</scope>
    <source>
        <strain evidence="3">DSM 23674</strain>
    </source>
</reference>
<feature type="chain" id="PRO_5046497721" evidence="2">
    <location>
        <begin position="30"/>
        <end position="249"/>
    </location>
</feature>
<dbReference type="EMBL" id="BPRA01000031">
    <property type="protein sequence ID" value="GJE57819.1"/>
    <property type="molecule type" value="Genomic_DNA"/>
</dbReference>
<protein>
    <submittedName>
        <fullName evidence="3">Uncharacterized protein</fullName>
    </submittedName>
</protein>
<keyword evidence="4" id="KW-1185">Reference proteome</keyword>
<feature type="region of interest" description="Disordered" evidence="1">
    <location>
        <begin position="32"/>
        <end position="96"/>
    </location>
</feature>
<feature type="signal peptide" evidence="2">
    <location>
        <begin position="1"/>
        <end position="29"/>
    </location>
</feature>
<keyword evidence="2" id="KW-0732">Signal</keyword>
<organism evidence="3 4">
    <name type="scientific">Methylobacterium thuringiense</name>
    <dbReference type="NCBI Taxonomy" id="1003091"/>
    <lineage>
        <taxon>Bacteria</taxon>
        <taxon>Pseudomonadati</taxon>
        <taxon>Pseudomonadota</taxon>
        <taxon>Alphaproteobacteria</taxon>
        <taxon>Hyphomicrobiales</taxon>
        <taxon>Methylobacteriaceae</taxon>
        <taxon>Methylobacterium</taxon>
    </lineage>
</organism>
<name>A0ABQ4TSF5_9HYPH</name>
<evidence type="ECO:0000256" key="2">
    <source>
        <dbReference type="SAM" id="SignalP"/>
    </source>
</evidence>
<feature type="compositionally biased region" description="Low complexity" evidence="1">
    <location>
        <begin position="71"/>
        <end position="80"/>
    </location>
</feature>
<evidence type="ECO:0000313" key="4">
    <source>
        <dbReference type="Proteomes" id="UP001055101"/>
    </source>
</evidence>
<dbReference type="Proteomes" id="UP001055101">
    <property type="component" value="Unassembled WGS sequence"/>
</dbReference>
<reference evidence="3" key="2">
    <citation type="submission" date="2021-08" db="EMBL/GenBank/DDBJ databases">
        <authorList>
            <person name="Tani A."/>
            <person name="Ola A."/>
            <person name="Ogura Y."/>
            <person name="Katsura K."/>
            <person name="Hayashi T."/>
        </authorList>
    </citation>
    <scope>NUCLEOTIDE SEQUENCE</scope>
    <source>
        <strain evidence="3">DSM 23674</strain>
    </source>
</reference>
<sequence>MKDHSLLRPRTRLAIGLTGAVLVSFAAIAASAKPDQQPGPSIAQAGEPLEAAPAKSRPRKPTPAAKVPAQAATKSDTPSTTAPPSPTVSPATAPGASAAVADTSVAVTEPVRHARDAKLGRCAAMVTKASSSTIDTAHAAVSTWSQKGPDEHMFQSIVALSYSNAIAPKAATVLVAAPEGAGCEATTVQVYPTTRSCGDVENDLKKSGRTVADFGGVPMTQEAGASRHLLLPAPGTGCVVVAVGLALNQ</sequence>
<proteinExistence type="predicted"/>
<gene>
    <name evidence="3" type="ORF">EKPJFOCH_4339</name>
</gene>
<evidence type="ECO:0000313" key="3">
    <source>
        <dbReference type="EMBL" id="GJE57819.1"/>
    </source>
</evidence>
<accession>A0ABQ4TSF5</accession>